<accession>A0ABQ0MG89</accession>
<keyword evidence="3" id="KW-0969">Cilium</keyword>
<feature type="region of interest" description="Disordered" evidence="1">
    <location>
        <begin position="1"/>
        <end position="22"/>
    </location>
</feature>
<name>A0ABQ0MG89_9BACT</name>
<evidence type="ECO:0000259" key="2">
    <source>
        <dbReference type="Pfam" id="PF02120"/>
    </source>
</evidence>
<comment type="caution">
    <text evidence="3">The sequence shown here is derived from an EMBL/GenBank/DDBJ whole genome shotgun (WGS) entry which is preliminary data.</text>
</comment>
<feature type="domain" description="Flagellar hook-length control protein-like C-terminal" evidence="2">
    <location>
        <begin position="268"/>
        <end position="330"/>
    </location>
</feature>
<dbReference type="InterPro" id="IPR021136">
    <property type="entry name" value="Flagellar_hook_control-like_C"/>
</dbReference>
<feature type="region of interest" description="Disordered" evidence="1">
    <location>
        <begin position="196"/>
        <end position="216"/>
    </location>
</feature>
<organism evidence="3 4">
    <name type="scientific">Geoanaerobacter pelophilus</name>
    <dbReference type="NCBI Taxonomy" id="60036"/>
    <lineage>
        <taxon>Bacteria</taxon>
        <taxon>Pseudomonadati</taxon>
        <taxon>Thermodesulfobacteriota</taxon>
        <taxon>Desulfuromonadia</taxon>
        <taxon>Geobacterales</taxon>
        <taxon>Geobacteraceae</taxon>
        <taxon>Geoanaerobacter</taxon>
    </lineage>
</organism>
<evidence type="ECO:0000256" key="1">
    <source>
        <dbReference type="SAM" id="MobiDB-lite"/>
    </source>
</evidence>
<evidence type="ECO:0000313" key="4">
    <source>
        <dbReference type="Proteomes" id="UP000194153"/>
    </source>
</evidence>
<proteinExistence type="predicted"/>
<keyword evidence="3" id="KW-0282">Flagellum</keyword>
<gene>
    <name evidence="3" type="ORF">GPEL0_01f1334</name>
</gene>
<dbReference type="Proteomes" id="UP000194153">
    <property type="component" value="Unassembled WGS sequence"/>
</dbReference>
<feature type="compositionally biased region" description="Basic and acidic residues" evidence="1">
    <location>
        <begin position="196"/>
        <end position="215"/>
    </location>
</feature>
<reference evidence="4" key="1">
    <citation type="submission" date="2017-05" db="EMBL/GenBank/DDBJ databases">
        <title>Draft genome sequence of Geobacter pelophilus, a iron(III)-reducing bacteria.</title>
        <authorList>
            <person name="Aoyagi T."/>
            <person name="Koike H."/>
            <person name="Morita T."/>
            <person name="Sato Y."/>
            <person name="Habe H."/>
            <person name="Hori T."/>
        </authorList>
    </citation>
    <scope>NUCLEOTIDE SEQUENCE [LARGE SCALE GENOMIC DNA]</scope>
    <source>
        <strain evidence="4">Drf2</strain>
    </source>
</reference>
<keyword evidence="4" id="KW-1185">Reference proteome</keyword>
<sequence>MVGSFSRADQIATPAPQDPDMFINDESQKQVLPILAKAAVTPVVEAQHRASQQLQLNPGQQVKAEIISNLPNSLYIARVAGELYHLEIPMNVAPGETLEMTFLTADPRVTFQVLRPEVGESVKLSSMGKWLADVVKNAQPLPPQEPLLEFPEQASAHLADRLKSALTQSGLFYESHLAQWAGGALQLKELLKEPQGKLSRAAEGEGGEGDGKESAAADFADSRTLPLIKEQLQLLNSGVLAWRGEAWPGQDMELAIREGDEERWEQGIEATLSLDLPRLGGVKATLRFSVEGLSVDCVCNRPGSSELMRNEGVELRAALESCGLHLTRLAAKDE</sequence>
<keyword evidence="3" id="KW-0966">Cell projection</keyword>
<protein>
    <submittedName>
        <fullName evidence="3">Flagellar hook-length control protein FliK</fullName>
    </submittedName>
</protein>
<dbReference type="Pfam" id="PF02120">
    <property type="entry name" value="Flg_hook"/>
    <property type="match status" value="1"/>
</dbReference>
<evidence type="ECO:0000313" key="3">
    <source>
        <dbReference type="EMBL" id="GAW66110.1"/>
    </source>
</evidence>
<dbReference type="EMBL" id="BDQG01000001">
    <property type="protein sequence ID" value="GAW66110.1"/>
    <property type="molecule type" value="Genomic_DNA"/>
</dbReference>